<dbReference type="InterPro" id="IPR002298">
    <property type="entry name" value="DNA_polymerase_A"/>
</dbReference>
<dbReference type="InterPro" id="IPR036279">
    <property type="entry name" value="5-3_exonuclease_C_sf"/>
</dbReference>
<dbReference type="Gene3D" id="1.20.1060.10">
    <property type="entry name" value="Taq DNA Polymerase, Chain T, domain 4"/>
    <property type="match status" value="1"/>
</dbReference>
<dbReference type="AlphaFoldDB" id="A0A430ACX9"/>
<gene>
    <name evidence="17" type="primary">polA</name>
    <name evidence="21" type="ORF">CBF31_03365</name>
</gene>
<dbReference type="NCBIfam" id="NF004397">
    <property type="entry name" value="PRK05755.1"/>
    <property type="match status" value="1"/>
</dbReference>
<comment type="subunit">
    <text evidence="2 17">Single-chain monomer with multiple functions.</text>
</comment>
<dbReference type="PRINTS" id="PR00868">
    <property type="entry name" value="DNAPOLI"/>
</dbReference>
<dbReference type="InterPro" id="IPR020045">
    <property type="entry name" value="DNA_polI_H3TH"/>
</dbReference>
<name>A0A430ACX9_9ENTE</name>
<evidence type="ECO:0000256" key="5">
    <source>
        <dbReference type="ARBA" id="ARBA00022679"/>
    </source>
</evidence>
<dbReference type="NCBIfam" id="TIGR00593">
    <property type="entry name" value="pola"/>
    <property type="match status" value="1"/>
</dbReference>
<evidence type="ECO:0000256" key="6">
    <source>
        <dbReference type="ARBA" id="ARBA00022695"/>
    </source>
</evidence>
<sequence>MPKNKLLLIDGNSIAFRAFYAVQNYESFKTKTGLHTNAVLFFNNMLESILEKETPTHVLIAFDAGKTTFRHAFFEDYKAGRSKTPGEFKEQMPYIRELIEAQGIKHYELMDYEADDIIGTLAKQVATDDFEVVVISGDKDLTQLAEENIRVEVTSRGVSELVTYTPEFIKEKYGLEPLQIIDMKGLAGDNSDNIPGVTRVGEKTALKLLHQYGTVEGLYEHIDELKASKMKENLINDKEQALMSKRLATIDIKAPIDVEVESLVYEGKDLEKLIPFYRQMEFKQLLSKLDTSGLDDSSEPMEEVKYQFIEKAEDISADMFGSDMSFYVETLDKNYHTAEVEAVAWGSKETIYVALKDEALHSEEMKKWLEDANQTKNVYDAKANYVLLRRYGIELSGIAFDSLLGAYLIDTNDKSEDLAALAFNHEYFSLESDEAIYGKGAKMAIPEDEIISEHLARKIIALEHLKPVLMDKLEDKEQTDLFFEMELPLSKVLGEMESTGITVNAQRLQEMKQEFAIRLKEIEERIYEQAGEEFNINSPKQLGVILFEKMELPVIKKTKTGYSTAVDVLEQLKDQAPIVSDILDYRQVAKIQSTYVEGLLKVIQSDGKIHTRYVQTLTQTGRLSSVDPNLQNIPVRLEEGRKIRQAFVPRNADWQIFSSDYSQIELRVLADIAKDEHMRDAFLEGQDIHTSTAMRVFGVETPEEVTGNIRRQAKAVNFGIVYGISDYGLSQNLGISRAEAQRFIDTYFEKYPDIKTYMEEIVREAKDKGYVETLWHRRRYLPDINARNFNIRSFAERTAINTPIQGSAADILKIAMIEMAKRLKEENMEATMLLQVHDELVFEAPKSEIPKLEALVKDIMENAVELTVPLKVDSSTGDTWYDAK</sequence>
<dbReference type="RefSeq" id="WP_126830957.1">
    <property type="nucleotide sequence ID" value="NZ_CBCRYB010000007.1"/>
</dbReference>
<comment type="caution">
    <text evidence="21">The sequence shown here is derived from an EMBL/GenBank/DDBJ whole genome shotgun (WGS) entry which is preliminary data.</text>
</comment>
<dbReference type="GO" id="GO:0003887">
    <property type="term" value="F:DNA-directed DNA polymerase activity"/>
    <property type="evidence" value="ECO:0007669"/>
    <property type="project" value="UniProtKB-UniRule"/>
</dbReference>
<dbReference type="PROSITE" id="PS00447">
    <property type="entry name" value="DNA_POLYMERASE_A"/>
    <property type="match status" value="1"/>
</dbReference>
<dbReference type="InterPro" id="IPR008918">
    <property type="entry name" value="HhH2"/>
</dbReference>
<dbReference type="EMBL" id="NGJY01000001">
    <property type="protein sequence ID" value="RSU05070.1"/>
    <property type="molecule type" value="Genomic_DNA"/>
</dbReference>
<dbReference type="SUPFAM" id="SSF56672">
    <property type="entry name" value="DNA/RNA polymerases"/>
    <property type="match status" value="1"/>
</dbReference>
<dbReference type="Gene3D" id="3.40.50.1010">
    <property type="entry name" value="5'-nuclease"/>
    <property type="match status" value="1"/>
</dbReference>
<keyword evidence="9 17" id="KW-0227">DNA damage</keyword>
<dbReference type="InterPro" id="IPR002421">
    <property type="entry name" value="5-3_exonuclease"/>
</dbReference>
<dbReference type="Pfam" id="PF01367">
    <property type="entry name" value="5_3_exonuc"/>
    <property type="match status" value="1"/>
</dbReference>
<dbReference type="InterPro" id="IPR020046">
    <property type="entry name" value="5-3_exonucl_a-hlix_arch_N"/>
</dbReference>
<dbReference type="InterPro" id="IPR019760">
    <property type="entry name" value="DNA-dir_DNA_pol_A_CS"/>
</dbReference>
<dbReference type="InterPro" id="IPR012337">
    <property type="entry name" value="RNaseH-like_sf"/>
</dbReference>
<feature type="domain" description="DNA-directed DNA polymerase family A palm" evidence="20">
    <location>
        <begin position="640"/>
        <end position="848"/>
    </location>
</feature>
<evidence type="ECO:0000256" key="11">
    <source>
        <dbReference type="ARBA" id="ARBA00022839"/>
    </source>
</evidence>
<dbReference type="GO" id="GO:0008409">
    <property type="term" value="F:5'-3' exonuclease activity"/>
    <property type="evidence" value="ECO:0007669"/>
    <property type="project" value="InterPro"/>
</dbReference>
<dbReference type="SUPFAM" id="SSF88723">
    <property type="entry name" value="PIN domain-like"/>
    <property type="match status" value="1"/>
</dbReference>
<dbReference type="CDD" id="cd08637">
    <property type="entry name" value="DNA_pol_A_pol_I_C"/>
    <property type="match status" value="1"/>
</dbReference>
<evidence type="ECO:0000259" key="19">
    <source>
        <dbReference type="SMART" id="SM00475"/>
    </source>
</evidence>
<keyword evidence="8" id="KW-0540">Nuclease</keyword>
<evidence type="ECO:0000256" key="14">
    <source>
        <dbReference type="ARBA" id="ARBA00023204"/>
    </source>
</evidence>
<evidence type="ECO:0000256" key="15">
    <source>
        <dbReference type="ARBA" id="ARBA00049244"/>
    </source>
</evidence>
<evidence type="ECO:0000256" key="13">
    <source>
        <dbReference type="ARBA" id="ARBA00023125"/>
    </source>
</evidence>
<keyword evidence="5 17" id="KW-0808">Transferase</keyword>
<dbReference type="SUPFAM" id="SSF53098">
    <property type="entry name" value="Ribonuclease H-like"/>
    <property type="match status" value="1"/>
</dbReference>
<dbReference type="InterPro" id="IPR043502">
    <property type="entry name" value="DNA/RNA_pol_sf"/>
</dbReference>
<accession>A0A430ACX9</accession>
<dbReference type="Gene3D" id="3.30.70.370">
    <property type="match status" value="1"/>
</dbReference>
<feature type="domain" description="3'-5' exonuclease" evidence="18">
    <location>
        <begin position="306"/>
        <end position="474"/>
    </location>
</feature>
<dbReference type="FunFam" id="1.20.1060.10:FF:000001">
    <property type="entry name" value="DNA polymerase I"/>
    <property type="match status" value="1"/>
</dbReference>
<dbReference type="Proteomes" id="UP000287101">
    <property type="component" value="Unassembled WGS sequence"/>
</dbReference>
<dbReference type="SMART" id="SM00475">
    <property type="entry name" value="53EXOc"/>
    <property type="match status" value="1"/>
</dbReference>
<dbReference type="InterPro" id="IPR029060">
    <property type="entry name" value="PIN-like_dom_sf"/>
</dbReference>
<keyword evidence="14 17" id="KW-0234">DNA repair</keyword>
<evidence type="ECO:0000259" key="18">
    <source>
        <dbReference type="SMART" id="SM00474"/>
    </source>
</evidence>
<dbReference type="EC" id="2.7.7.7" evidence="3 16"/>
<evidence type="ECO:0000256" key="2">
    <source>
        <dbReference type="ARBA" id="ARBA00011541"/>
    </source>
</evidence>
<dbReference type="InterPro" id="IPR036397">
    <property type="entry name" value="RNaseH_sf"/>
</dbReference>
<dbReference type="SMART" id="SM00279">
    <property type="entry name" value="HhH2"/>
    <property type="match status" value="1"/>
</dbReference>
<dbReference type="FunFam" id="1.10.150.20:FF:000003">
    <property type="entry name" value="DNA polymerase I"/>
    <property type="match status" value="1"/>
</dbReference>
<dbReference type="PANTHER" id="PTHR10133">
    <property type="entry name" value="DNA POLYMERASE I"/>
    <property type="match status" value="1"/>
</dbReference>
<dbReference type="CDD" id="cd09898">
    <property type="entry name" value="H3TH_53EXO"/>
    <property type="match status" value="1"/>
</dbReference>
<dbReference type="GO" id="GO:0008408">
    <property type="term" value="F:3'-5' exonuclease activity"/>
    <property type="evidence" value="ECO:0007669"/>
    <property type="project" value="InterPro"/>
</dbReference>
<dbReference type="Pfam" id="PF22619">
    <property type="entry name" value="DNA_polI_exo1"/>
    <property type="match status" value="1"/>
</dbReference>
<evidence type="ECO:0000256" key="4">
    <source>
        <dbReference type="ARBA" id="ARBA00020311"/>
    </source>
</evidence>
<evidence type="ECO:0000256" key="7">
    <source>
        <dbReference type="ARBA" id="ARBA00022705"/>
    </source>
</evidence>
<dbReference type="InterPro" id="IPR018320">
    <property type="entry name" value="DNA_polymerase_1"/>
</dbReference>
<comment type="similarity">
    <text evidence="1 17">Belongs to the DNA polymerase type-A family.</text>
</comment>
<keyword evidence="7 17" id="KW-0235">DNA replication</keyword>
<evidence type="ECO:0000256" key="1">
    <source>
        <dbReference type="ARBA" id="ARBA00007705"/>
    </source>
</evidence>
<dbReference type="OrthoDB" id="9806424at2"/>
<dbReference type="Gene3D" id="3.30.420.10">
    <property type="entry name" value="Ribonuclease H-like superfamily/Ribonuclease H"/>
    <property type="match status" value="1"/>
</dbReference>
<organism evidence="21 22">
    <name type="scientific">Vagococcus fessus</name>
    <dbReference type="NCBI Taxonomy" id="120370"/>
    <lineage>
        <taxon>Bacteria</taxon>
        <taxon>Bacillati</taxon>
        <taxon>Bacillota</taxon>
        <taxon>Bacilli</taxon>
        <taxon>Lactobacillales</taxon>
        <taxon>Enterococcaceae</taxon>
        <taxon>Vagococcus</taxon>
    </lineage>
</organism>
<dbReference type="SMART" id="SM00482">
    <property type="entry name" value="POLAc"/>
    <property type="match status" value="1"/>
</dbReference>
<evidence type="ECO:0000256" key="10">
    <source>
        <dbReference type="ARBA" id="ARBA00022801"/>
    </source>
</evidence>
<dbReference type="SUPFAM" id="SSF47807">
    <property type="entry name" value="5' to 3' exonuclease, C-terminal subdomain"/>
    <property type="match status" value="1"/>
</dbReference>
<evidence type="ECO:0000313" key="22">
    <source>
        <dbReference type="Proteomes" id="UP000287101"/>
    </source>
</evidence>
<keyword evidence="13 17" id="KW-0238">DNA-binding</keyword>
<dbReference type="Gene3D" id="1.10.150.20">
    <property type="entry name" value="5' to 3' exonuclease, C-terminal subdomain"/>
    <property type="match status" value="2"/>
</dbReference>
<keyword evidence="6 17" id="KW-0548">Nucleotidyltransferase</keyword>
<evidence type="ECO:0000256" key="17">
    <source>
        <dbReference type="RuleBase" id="RU004460"/>
    </source>
</evidence>
<keyword evidence="12 17" id="KW-0239">DNA-directed DNA polymerase</keyword>
<dbReference type="FunFam" id="1.10.150.20:FF:000002">
    <property type="entry name" value="DNA polymerase I"/>
    <property type="match status" value="1"/>
</dbReference>
<keyword evidence="11" id="KW-0269">Exonuclease</keyword>
<dbReference type="CDD" id="cd09859">
    <property type="entry name" value="PIN_53EXO"/>
    <property type="match status" value="1"/>
</dbReference>
<reference evidence="21 22" key="1">
    <citation type="submission" date="2017-05" db="EMBL/GenBank/DDBJ databases">
        <title>Vagococcus spp. assemblies.</title>
        <authorList>
            <person name="Gulvik C.A."/>
        </authorList>
    </citation>
    <scope>NUCLEOTIDE SEQUENCE [LARGE SCALE GENOMIC DNA]</scope>
    <source>
        <strain evidence="21 22">CCUG 41755</strain>
    </source>
</reference>
<dbReference type="InterPro" id="IPR054690">
    <property type="entry name" value="DNA_polI_exonuclease"/>
</dbReference>
<dbReference type="InterPro" id="IPR002562">
    <property type="entry name" value="3'-5'_exonuclease_dom"/>
</dbReference>
<dbReference type="Pfam" id="PF02739">
    <property type="entry name" value="5_3_exonuc_N"/>
    <property type="match status" value="1"/>
</dbReference>
<keyword evidence="22" id="KW-1185">Reference proteome</keyword>
<evidence type="ECO:0000256" key="12">
    <source>
        <dbReference type="ARBA" id="ARBA00022932"/>
    </source>
</evidence>
<dbReference type="GO" id="GO:0006302">
    <property type="term" value="P:double-strand break repair"/>
    <property type="evidence" value="ECO:0007669"/>
    <property type="project" value="TreeGrafter"/>
</dbReference>
<dbReference type="Pfam" id="PF00476">
    <property type="entry name" value="DNA_pol_A"/>
    <property type="match status" value="1"/>
</dbReference>
<keyword evidence="10" id="KW-0378">Hydrolase</keyword>
<dbReference type="SMART" id="SM00474">
    <property type="entry name" value="35EXOc"/>
    <property type="match status" value="1"/>
</dbReference>
<dbReference type="InterPro" id="IPR001098">
    <property type="entry name" value="DNA-dir_DNA_pol_A_palm_dom"/>
</dbReference>
<evidence type="ECO:0000256" key="16">
    <source>
        <dbReference type="NCBIfam" id="TIGR00593"/>
    </source>
</evidence>
<evidence type="ECO:0000313" key="21">
    <source>
        <dbReference type="EMBL" id="RSU05070.1"/>
    </source>
</evidence>
<feature type="domain" description="5'-3' exonuclease" evidence="19">
    <location>
        <begin position="4"/>
        <end position="266"/>
    </location>
</feature>
<dbReference type="PANTHER" id="PTHR10133:SF27">
    <property type="entry name" value="DNA POLYMERASE NU"/>
    <property type="match status" value="1"/>
</dbReference>
<proteinExistence type="inferred from homology"/>
<evidence type="ECO:0000256" key="8">
    <source>
        <dbReference type="ARBA" id="ARBA00022722"/>
    </source>
</evidence>
<dbReference type="CDD" id="cd06140">
    <property type="entry name" value="DNA_polA_I_Bacillus_like_exo"/>
    <property type="match status" value="1"/>
</dbReference>
<evidence type="ECO:0000256" key="3">
    <source>
        <dbReference type="ARBA" id="ARBA00012417"/>
    </source>
</evidence>
<evidence type="ECO:0000256" key="9">
    <source>
        <dbReference type="ARBA" id="ARBA00022763"/>
    </source>
</evidence>
<protein>
    <recommendedName>
        <fullName evidence="4 16">DNA polymerase I</fullName>
        <ecNumber evidence="3 16">2.7.7.7</ecNumber>
    </recommendedName>
</protein>
<dbReference type="GO" id="GO:0006261">
    <property type="term" value="P:DNA-templated DNA replication"/>
    <property type="evidence" value="ECO:0007669"/>
    <property type="project" value="UniProtKB-UniRule"/>
</dbReference>
<comment type="catalytic activity">
    <reaction evidence="15 17">
        <text>DNA(n) + a 2'-deoxyribonucleoside 5'-triphosphate = DNA(n+1) + diphosphate</text>
        <dbReference type="Rhea" id="RHEA:22508"/>
        <dbReference type="Rhea" id="RHEA-COMP:17339"/>
        <dbReference type="Rhea" id="RHEA-COMP:17340"/>
        <dbReference type="ChEBI" id="CHEBI:33019"/>
        <dbReference type="ChEBI" id="CHEBI:61560"/>
        <dbReference type="ChEBI" id="CHEBI:173112"/>
        <dbReference type="EC" id="2.7.7.7"/>
    </reaction>
</comment>
<dbReference type="GO" id="GO:0003677">
    <property type="term" value="F:DNA binding"/>
    <property type="evidence" value="ECO:0007669"/>
    <property type="project" value="UniProtKB-UniRule"/>
</dbReference>
<dbReference type="FunFam" id="3.40.50.1010:FF:000001">
    <property type="entry name" value="DNA polymerase I"/>
    <property type="match status" value="1"/>
</dbReference>
<evidence type="ECO:0000259" key="20">
    <source>
        <dbReference type="SMART" id="SM00482"/>
    </source>
</evidence>